<dbReference type="EMBL" id="JACCBH010000001">
    <property type="protein sequence ID" value="NYD53961.1"/>
    <property type="molecule type" value="Genomic_DNA"/>
</dbReference>
<dbReference type="PRINTS" id="PR01217">
    <property type="entry name" value="PRICHEXTENSN"/>
</dbReference>
<evidence type="ECO:0000256" key="1">
    <source>
        <dbReference type="SAM" id="MobiDB-lite"/>
    </source>
</evidence>
<keyword evidence="2" id="KW-1133">Transmembrane helix</keyword>
<feature type="compositionally biased region" description="Low complexity" evidence="1">
    <location>
        <begin position="1"/>
        <end position="11"/>
    </location>
</feature>
<keyword evidence="2" id="KW-0812">Transmembrane</keyword>
<comment type="caution">
    <text evidence="3">The sequence shown here is derived from an EMBL/GenBank/DDBJ whole genome shotgun (WGS) entry which is preliminary data.</text>
</comment>
<accession>A0A7Y9JMF1</accession>
<feature type="region of interest" description="Disordered" evidence="1">
    <location>
        <begin position="1"/>
        <end position="33"/>
    </location>
</feature>
<evidence type="ECO:0000313" key="4">
    <source>
        <dbReference type="Proteomes" id="UP000552045"/>
    </source>
</evidence>
<reference evidence="3 4" key="1">
    <citation type="submission" date="2020-07" db="EMBL/GenBank/DDBJ databases">
        <title>Sequencing the genomes of 1000 actinobacteria strains.</title>
        <authorList>
            <person name="Klenk H.-P."/>
        </authorList>
    </citation>
    <scope>NUCLEOTIDE SEQUENCE [LARGE SCALE GENOMIC DNA]</scope>
    <source>
        <strain evidence="3 4">DSM 22185</strain>
    </source>
</reference>
<keyword evidence="2" id="KW-0472">Membrane</keyword>
<feature type="region of interest" description="Disordered" evidence="1">
    <location>
        <begin position="95"/>
        <end position="195"/>
    </location>
</feature>
<protein>
    <submittedName>
        <fullName evidence="3">Uncharacterized protein</fullName>
    </submittedName>
</protein>
<dbReference type="RefSeq" id="WP_179431904.1">
    <property type="nucleotide sequence ID" value="NZ_BAABLC010000001.1"/>
</dbReference>
<proteinExistence type="predicted"/>
<feature type="transmembrane region" description="Helical" evidence="2">
    <location>
        <begin position="52"/>
        <end position="72"/>
    </location>
</feature>
<evidence type="ECO:0000313" key="3">
    <source>
        <dbReference type="EMBL" id="NYD53961.1"/>
    </source>
</evidence>
<name>A0A7Y9JMF1_9MICO</name>
<keyword evidence="4" id="KW-1185">Reference proteome</keyword>
<feature type="compositionally biased region" description="Pro residues" evidence="1">
    <location>
        <begin position="170"/>
        <end position="195"/>
    </location>
</feature>
<gene>
    <name evidence="3" type="ORF">BKA02_001016</name>
</gene>
<organism evidence="3 4">
    <name type="scientific">Microbacterium pseudoresistens</name>
    <dbReference type="NCBI Taxonomy" id="640634"/>
    <lineage>
        <taxon>Bacteria</taxon>
        <taxon>Bacillati</taxon>
        <taxon>Actinomycetota</taxon>
        <taxon>Actinomycetes</taxon>
        <taxon>Micrococcales</taxon>
        <taxon>Microbacteriaceae</taxon>
        <taxon>Microbacterium</taxon>
    </lineage>
</organism>
<feature type="compositionally biased region" description="Pro residues" evidence="1">
    <location>
        <begin position="128"/>
        <end position="148"/>
    </location>
</feature>
<sequence>MRAAGAEGAGALRRDRRAQGVSDDSGALPSAAPVETAGAGIASVDGPRGSTILIAAAIGAFLTITGCVLAVLSPPASGTQAAGPAPAGVRTILDDADCTMSPSPEEERAHAGCRSDDDRAAPETRTPTPAPPAGTDPSTPAPSAPSPSAPGERPTAPGPDPSGVPDPESPDPAAPDPIGAPDPVVVPPPAPAPDPVGVPDPPVVVFQPLAFTGLTEHHTITLLGIRILSGYTLSLSGHPGSTATVWYGGARAGSVTFSSAGTASLTLGGSLLDLGLGNPTIRAAYSDGTPGSEISQPRDSI</sequence>
<dbReference type="AlphaFoldDB" id="A0A7Y9JMF1"/>
<dbReference type="Proteomes" id="UP000552045">
    <property type="component" value="Unassembled WGS sequence"/>
</dbReference>
<evidence type="ECO:0000256" key="2">
    <source>
        <dbReference type="SAM" id="Phobius"/>
    </source>
</evidence>
<feature type="compositionally biased region" description="Basic and acidic residues" evidence="1">
    <location>
        <begin position="105"/>
        <end position="122"/>
    </location>
</feature>